<protein>
    <submittedName>
        <fullName evidence="2">Uncharacterized protein</fullName>
    </submittedName>
</protein>
<proteinExistence type="predicted"/>
<gene>
    <name evidence="2" type="ORF">AVEN_168153_1</name>
</gene>
<dbReference type="AlphaFoldDB" id="A0A4Y2QV78"/>
<accession>A0A4Y2QV78</accession>
<organism evidence="2 3">
    <name type="scientific">Araneus ventricosus</name>
    <name type="common">Orbweaver spider</name>
    <name type="synonym">Epeira ventricosa</name>
    <dbReference type="NCBI Taxonomy" id="182803"/>
    <lineage>
        <taxon>Eukaryota</taxon>
        <taxon>Metazoa</taxon>
        <taxon>Ecdysozoa</taxon>
        <taxon>Arthropoda</taxon>
        <taxon>Chelicerata</taxon>
        <taxon>Arachnida</taxon>
        <taxon>Araneae</taxon>
        <taxon>Araneomorphae</taxon>
        <taxon>Entelegynae</taxon>
        <taxon>Araneoidea</taxon>
        <taxon>Araneidae</taxon>
        <taxon>Araneus</taxon>
    </lineage>
</organism>
<comment type="caution">
    <text evidence="2">The sequence shown here is derived from an EMBL/GenBank/DDBJ whole genome shotgun (WGS) entry which is preliminary data.</text>
</comment>
<evidence type="ECO:0000313" key="2">
    <source>
        <dbReference type="EMBL" id="GBN67267.1"/>
    </source>
</evidence>
<evidence type="ECO:0000313" key="3">
    <source>
        <dbReference type="Proteomes" id="UP000499080"/>
    </source>
</evidence>
<keyword evidence="3" id="KW-1185">Reference proteome</keyword>
<dbReference type="EMBL" id="BGPR01140794">
    <property type="protein sequence ID" value="GBN67267.1"/>
    <property type="molecule type" value="Genomic_DNA"/>
</dbReference>
<feature type="region of interest" description="Disordered" evidence="1">
    <location>
        <begin position="61"/>
        <end position="88"/>
    </location>
</feature>
<dbReference type="Proteomes" id="UP000499080">
    <property type="component" value="Unassembled WGS sequence"/>
</dbReference>
<sequence length="88" mass="9860">MLFSSCNAASHVCFEEFRINWSIPVISRTSPILAVMRTTSSSTLSTVVSYTTVLICPRKKRSRHDRPIYRADPHNGLPVKSIADRPNA</sequence>
<name>A0A4Y2QV78_ARAVE</name>
<evidence type="ECO:0000256" key="1">
    <source>
        <dbReference type="SAM" id="MobiDB-lite"/>
    </source>
</evidence>
<reference evidence="2 3" key="1">
    <citation type="journal article" date="2019" name="Sci. Rep.">
        <title>Orb-weaving spider Araneus ventricosus genome elucidates the spidroin gene catalogue.</title>
        <authorList>
            <person name="Kono N."/>
            <person name="Nakamura H."/>
            <person name="Ohtoshi R."/>
            <person name="Moran D.A.P."/>
            <person name="Shinohara A."/>
            <person name="Yoshida Y."/>
            <person name="Fujiwara M."/>
            <person name="Mori M."/>
            <person name="Tomita M."/>
            <person name="Arakawa K."/>
        </authorList>
    </citation>
    <scope>NUCLEOTIDE SEQUENCE [LARGE SCALE GENOMIC DNA]</scope>
</reference>